<evidence type="ECO:0000313" key="3">
    <source>
        <dbReference type="Proteomes" id="UP000203464"/>
    </source>
</evidence>
<proteinExistence type="predicted"/>
<organism evidence="2 3">
    <name type="scientific">Octadecabacter ascidiaceicola</name>
    <dbReference type="NCBI Taxonomy" id="1655543"/>
    <lineage>
        <taxon>Bacteria</taxon>
        <taxon>Pseudomonadati</taxon>
        <taxon>Pseudomonadota</taxon>
        <taxon>Alphaproteobacteria</taxon>
        <taxon>Rhodobacterales</taxon>
        <taxon>Roseobacteraceae</taxon>
        <taxon>Octadecabacter</taxon>
    </lineage>
</organism>
<feature type="chain" id="PRO_5012240872" description="Transglycosylase SLT domain-containing protein" evidence="1">
    <location>
        <begin position="20"/>
        <end position="226"/>
    </location>
</feature>
<dbReference type="Proteomes" id="UP000203464">
    <property type="component" value="Unassembled WGS sequence"/>
</dbReference>
<dbReference type="EMBL" id="FXYD01000003">
    <property type="protein sequence ID" value="SMX39665.1"/>
    <property type="molecule type" value="Genomic_DNA"/>
</dbReference>
<dbReference type="AlphaFoldDB" id="A0A238KA29"/>
<accession>A0A238KA29</accession>
<dbReference type="Gene3D" id="1.10.530.10">
    <property type="match status" value="1"/>
</dbReference>
<protein>
    <recommendedName>
        <fullName evidence="4">Transglycosylase SLT domain-containing protein</fullName>
    </recommendedName>
</protein>
<dbReference type="RefSeq" id="WP_093996474.1">
    <property type="nucleotide sequence ID" value="NZ_FXYD01000003.1"/>
</dbReference>
<evidence type="ECO:0008006" key="4">
    <source>
        <dbReference type="Google" id="ProtNLM"/>
    </source>
</evidence>
<dbReference type="OrthoDB" id="7851400at2"/>
<reference evidence="3" key="1">
    <citation type="submission" date="2017-05" db="EMBL/GenBank/DDBJ databases">
        <authorList>
            <person name="Rodrigo-Torres L."/>
            <person name="Arahal R. D."/>
            <person name="Lucena T."/>
        </authorList>
    </citation>
    <scope>NUCLEOTIDE SEQUENCE [LARGE SCALE GENOMIC DNA]</scope>
    <source>
        <strain evidence="3">CECT 8868</strain>
    </source>
</reference>
<name>A0A238KA29_9RHOB</name>
<evidence type="ECO:0000256" key="1">
    <source>
        <dbReference type="SAM" id="SignalP"/>
    </source>
</evidence>
<keyword evidence="3" id="KW-1185">Reference proteome</keyword>
<keyword evidence="1" id="KW-0732">Signal</keyword>
<feature type="signal peptide" evidence="1">
    <location>
        <begin position="1"/>
        <end position="19"/>
    </location>
</feature>
<gene>
    <name evidence="2" type="ORF">OCA8868_02069</name>
</gene>
<evidence type="ECO:0000313" key="2">
    <source>
        <dbReference type="EMBL" id="SMX39665.1"/>
    </source>
</evidence>
<sequence>MVRIWLVIVMVCSAQAASAELNSLFPRTASAPEIATRASLFVANTQTGFFAPSPEPTLPTPTMQGTGDAPVDHLLSLIARAEAGSAGYNAVQHGARVKPSQLPTAMTLGEIYQWIAETPGQPHAIGRYQFIPSTLRRVAAERGFGPETQFTPGVQDALAVVLLEDAGLSRFQAGELDRRGFMNNLARIWAGLPLPNGRSYYEGHAGNSATMTWAAFDGGMARIWGG</sequence>
<dbReference type="SUPFAM" id="SSF53955">
    <property type="entry name" value="Lysozyme-like"/>
    <property type="match status" value="1"/>
</dbReference>
<dbReference type="InterPro" id="IPR023346">
    <property type="entry name" value="Lysozyme-like_dom_sf"/>
</dbReference>